<keyword evidence="1" id="KW-0812">Transmembrane</keyword>
<dbReference type="Proteomes" id="UP000608154">
    <property type="component" value="Unassembled WGS sequence"/>
</dbReference>
<evidence type="ECO:0000256" key="1">
    <source>
        <dbReference type="SAM" id="Phobius"/>
    </source>
</evidence>
<reference evidence="2" key="2">
    <citation type="submission" date="2020-09" db="EMBL/GenBank/DDBJ databases">
        <authorList>
            <person name="Sun Q."/>
            <person name="Zhou Y."/>
        </authorList>
    </citation>
    <scope>NUCLEOTIDE SEQUENCE</scope>
    <source>
        <strain evidence="2">CGMCC 1.15095</strain>
    </source>
</reference>
<keyword evidence="1" id="KW-1133">Transmembrane helix</keyword>
<accession>A0A916X774</accession>
<dbReference type="RefSeq" id="WP_188773059.1">
    <property type="nucleotide sequence ID" value="NZ_BMHK01000047.1"/>
</dbReference>
<feature type="transmembrane region" description="Helical" evidence="1">
    <location>
        <begin position="32"/>
        <end position="51"/>
    </location>
</feature>
<organism evidence="2 3">
    <name type="scientific">Novosphingobium endophyticum</name>
    <dbReference type="NCBI Taxonomy" id="1955250"/>
    <lineage>
        <taxon>Bacteria</taxon>
        <taxon>Pseudomonadati</taxon>
        <taxon>Pseudomonadota</taxon>
        <taxon>Alphaproteobacteria</taxon>
        <taxon>Sphingomonadales</taxon>
        <taxon>Sphingomonadaceae</taxon>
        <taxon>Novosphingobium</taxon>
    </lineage>
</organism>
<comment type="caution">
    <text evidence="2">The sequence shown here is derived from an EMBL/GenBank/DDBJ whole genome shotgun (WGS) entry which is preliminary data.</text>
</comment>
<name>A0A916X774_9SPHN</name>
<keyword evidence="3" id="KW-1185">Reference proteome</keyword>
<sequence>MDIAISLLVLTAIALVLGAVALFRRGGYRKQAVLMLVLAAVMAVNVVIWTVPTQEGKSLVTETEKAPE</sequence>
<dbReference type="AlphaFoldDB" id="A0A916X774"/>
<evidence type="ECO:0000313" key="2">
    <source>
        <dbReference type="EMBL" id="GGC14924.1"/>
    </source>
</evidence>
<evidence type="ECO:0000313" key="3">
    <source>
        <dbReference type="Proteomes" id="UP000608154"/>
    </source>
</evidence>
<protein>
    <submittedName>
        <fullName evidence="2">Uncharacterized protein</fullName>
    </submittedName>
</protein>
<gene>
    <name evidence="2" type="ORF">GCM10011494_37160</name>
</gene>
<feature type="transmembrane region" description="Helical" evidence="1">
    <location>
        <begin position="6"/>
        <end position="23"/>
    </location>
</feature>
<dbReference type="EMBL" id="BMHK01000047">
    <property type="protein sequence ID" value="GGC14924.1"/>
    <property type="molecule type" value="Genomic_DNA"/>
</dbReference>
<keyword evidence="1" id="KW-0472">Membrane</keyword>
<proteinExistence type="predicted"/>
<reference evidence="2" key="1">
    <citation type="journal article" date="2014" name="Int. J. Syst. Evol. Microbiol.">
        <title>Complete genome sequence of Corynebacterium casei LMG S-19264T (=DSM 44701T), isolated from a smear-ripened cheese.</title>
        <authorList>
            <consortium name="US DOE Joint Genome Institute (JGI-PGF)"/>
            <person name="Walter F."/>
            <person name="Albersmeier A."/>
            <person name="Kalinowski J."/>
            <person name="Ruckert C."/>
        </authorList>
    </citation>
    <scope>NUCLEOTIDE SEQUENCE</scope>
    <source>
        <strain evidence="2">CGMCC 1.15095</strain>
    </source>
</reference>